<feature type="active site" evidence="11">
    <location>
        <position position="130"/>
    </location>
</feature>
<feature type="region of interest" description="Disordered" evidence="13">
    <location>
        <begin position="257"/>
        <end position="286"/>
    </location>
</feature>
<evidence type="ECO:0000256" key="4">
    <source>
        <dbReference type="ARBA" id="ARBA00011152"/>
    </source>
</evidence>
<evidence type="ECO:0000256" key="3">
    <source>
        <dbReference type="ARBA" id="ARBA00009667"/>
    </source>
</evidence>
<evidence type="ECO:0000256" key="12">
    <source>
        <dbReference type="RuleBase" id="RU003657"/>
    </source>
</evidence>
<evidence type="ECO:0000256" key="5">
    <source>
        <dbReference type="ARBA" id="ARBA00022490"/>
    </source>
</evidence>
<proteinExistence type="inferred from homology"/>
<comment type="caution">
    <text evidence="14">The sequence shown here is derived from an EMBL/GenBank/DDBJ whole genome shotgun (WGS) entry which is preliminary data.</text>
</comment>
<comment type="catalytic activity">
    <reaction evidence="10 11">
        <text>5-[(5-phospho-1-deoxy-D-ribulos-1-ylimino)methylamino]-1-(5-phospho-beta-D-ribosyl)imidazole-4-carboxamide + L-glutamine = D-erythro-1-(imidazol-4-yl)glycerol 3-phosphate + 5-amino-1-(5-phospho-beta-D-ribosyl)imidazole-4-carboxamide + L-glutamate + H(+)</text>
        <dbReference type="Rhea" id="RHEA:24793"/>
        <dbReference type="ChEBI" id="CHEBI:15378"/>
        <dbReference type="ChEBI" id="CHEBI:29985"/>
        <dbReference type="ChEBI" id="CHEBI:58278"/>
        <dbReference type="ChEBI" id="CHEBI:58359"/>
        <dbReference type="ChEBI" id="CHEBI:58475"/>
        <dbReference type="ChEBI" id="CHEBI:58525"/>
        <dbReference type="EC" id="4.3.2.10"/>
    </reaction>
</comment>
<dbReference type="Gene3D" id="3.20.20.70">
    <property type="entry name" value="Aldolase class I"/>
    <property type="match status" value="1"/>
</dbReference>
<protein>
    <recommendedName>
        <fullName evidence="11">Imidazole glycerol phosphate synthase subunit HisF</fullName>
        <ecNumber evidence="11">4.3.2.10</ecNumber>
    </recommendedName>
    <alternativeName>
        <fullName evidence="11">IGP synthase cyclase subunit</fullName>
    </alternativeName>
    <alternativeName>
        <fullName evidence="11">IGP synthase subunit HisF</fullName>
    </alternativeName>
    <alternativeName>
        <fullName evidence="11">ImGP synthase subunit HisF</fullName>
        <shortName evidence="11">IGPS subunit HisF</shortName>
    </alternativeName>
</protein>
<keyword evidence="15" id="KW-1185">Reference proteome</keyword>
<dbReference type="SUPFAM" id="SSF51366">
    <property type="entry name" value="Ribulose-phoshate binding barrel"/>
    <property type="match status" value="1"/>
</dbReference>
<dbReference type="Proteomes" id="UP000564885">
    <property type="component" value="Unassembled WGS sequence"/>
</dbReference>
<dbReference type="CDD" id="cd04731">
    <property type="entry name" value="HisF"/>
    <property type="match status" value="1"/>
</dbReference>
<evidence type="ECO:0000256" key="11">
    <source>
        <dbReference type="HAMAP-Rule" id="MF_01013"/>
    </source>
</evidence>
<comment type="subcellular location">
    <subcellularLocation>
        <location evidence="1 11">Cytoplasm</location>
    </subcellularLocation>
</comment>
<dbReference type="AlphaFoldDB" id="A0A849I4H1"/>
<organism evidence="14 15">
    <name type="scientific">Enterovirga aerilata</name>
    <dbReference type="NCBI Taxonomy" id="2730920"/>
    <lineage>
        <taxon>Bacteria</taxon>
        <taxon>Pseudomonadati</taxon>
        <taxon>Pseudomonadota</taxon>
        <taxon>Alphaproteobacteria</taxon>
        <taxon>Hyphomicrobiales</taxon>
        <taxon>Methylobacteriaceae</taxon>
        <taxon>Enterovirga</taxon>
    </lineage>
</organism>
<dbReference type="PANTHER" id="PTHR21235:SF2">
    <property type="entry name" value="IMIDAZOLE GLYCEROL PHOSPHATE SYNTHASE HISHF"/>
    <property type="match status" value="1"/>
</dbReference>
<evidence type="ECO:0000256" key="7">
    <source>
        <dbReference type="ARBA" id="ARBA00023102"/>
    </source>
</evidence>
<evidence type="ECO:0000256" key="13">
    <source>
        <dbReference type="SAM" id="MobiDB-lite"/>
    </source>
</evidence>
<keyword evidence="5 11" id="KW-0963">Cytoplasm</keyword>
<dbReference type="InterPro" id="IPR011060">
    <property type="entry name" value="RibuloseP-bd_barrel"/>
</dbReference>
<accession>A0A849I4H1</accession>
<dbReference type="EC" id="4.3.2.10" evidence="11"/>
<dbReference type="Pfam" id="PF01042">
    <property type="entry name" value="Ribonuc_L-PSP"/>
    <property type="match status" value="1"/>
</dbReference>
<dbReference type="UniPathway" id="UPA00031">
    <property type="reaction ID" value="UER00010"/>
</dbReference>
<dbReference type="FunFam" id="3.20.20.70:FF:000006">
    <property type="entry name" value="Imidazole glycerol phosphate synthase subunit HisF"/>
    <property type="match status" value="1"/>
</dbReference>
<keyword evidence="7 11" id="KW-0368">Histidine biosynthesis</keyword>
<dbReference type="GO" id="GO:0005737">
    <property type="term" value="C:cytoplasm"/>
    <property type="evidence" value="ECO:0007669"/>
    <property type="project" value="UniProtKB-SubCell"/>
</dbReference>
<evidence type="ECO:0000256" key="6">
    <source>
        <dbReference type="ARBA" id="ARBA00022605"/>
    </source>
</evidence>
<evidence type="ECO:0000256" key="1">
    <source>
        <dbReference type="ARBA" id="ARBA00004496"/>
    </source>
</evidence>
<keyword evidence="6 11" id="KW-0028">Amino-acid biosynthesis</keyword>
<dbReference type="SUPFAM" id="SSF55298">
    <property type="entry name" value="YjgF-like"/>
    <property type="match status" value="1"/>
</dbReference>
<feature type="compositionally biased region" description="Basic residues" evidence="13">
    <location>
        <begin position="264"/>
        <end position="273"/>
    </location>
</feature>
<dbReference type="InterPro" id="IPR006175">
    <property type="entry name" value="YjgF/YER057c/UK114"/>
</dbReference>
<evidence type="ECO:0000256" key="2">
    <source>
        <dbReference type="ARBA" id="ARBA00005091"/>
    </source>
</evidence>
<evidence type="ECO:0000313" key="15">
    <source>
        <dbReference type="Proteomes" id="UP000564885"/>
    </source>
</evidence>
<evidence type="ECO:0000256" key="9">
    <source>
        <dbReference type="ARBA" id="ARBA00025475"/>
    </source>
</evidence>
<comment type="similarity">
    <text evidence="3 11 12">Belongs to the HisA/HisF family.</text>
</comment>
<reference evidence="14 15" key="1">
    <citation type="submission" date="2020-04" db="EMBL/GenBank/DDBJ databases">
        <title>Enterovirga sp. isolate from soil.</title>
        <authorList>
            <person name="Chea S."/>
            <person name="Kim D.-U."/>
        </authorList>
    </citation>
    <scope>NUCLEOTIDE SEQUENCE [LARGE SCALE GENOMIC DNA]</scope>
    <source>
        <strain evidence="14 15">DB1703</strain>
    </source>
</reference>
<dbReference type="PANTHER" id="PTHR21235">
    <property type="entry name" value="IMIDAZOLE GLYCEROL PHOSPHATE SYNTHASE SUBUNIT HISF/H IGP SYNTHASE SUBUNIT HISF/H"/>
    <property type="match status" value="1"/>
</dbReference>
<dbReference type="InterPro" id="IPR006062">
    <property type="entry name" value="His_biosynth"/>
</dbReference>
<dbReference type="EMBL" id="JABEPP010000001">
    <property type="protein sequence ID" value="NNM71030.1"/>
    <property type="molecule type" value="Genomic_DNA"/>
</dbReference>
<dbReference type="GO" id="GO:0000105">
    <property type="term" value="P:L-histidine biosynthetic process"/>
    <property type="evidence" value="ECO:0007669"/>
    <property type="project" value="UniProtKB-UniRule"/>
</dbReference>
<dbReference type="GO" id="GO:0000107">
    <property type="term" value="F:imidazoleglycerol-phosphate synthase activity"/>
    <property type="evidence" value="ECO:0007669"/>
    <property type="project" value="UniProtKB-UniRule"/>
</dbReference>
<comment type="function">
    <text evidence="9 11">IGPS catalyzes the conversion of PRFAR and glutamine to IGP, AICAR and glutamate. The HisF subunit catalyzes the cyclization activity that produces IGP and AICAR from PRFAR using the ammonia provided by the HisH subunit.</text>
</comment>
<dbReference type="CDD" id="cd00448">
    <property type="entry name" value="YjgF_YER057c_UK114_family"/>
    <property type="match status" value="1"/>
</dbReference>
<dbReference type="InterPro" id="IPR013785">
    <property type="entry name" value="Aldolase_TIM"/>
</dbReference>
<dbReference type="InterPro" id="IPR050064">
    <property type="entry name" value="IGPS_HisA/HisF"/>
</dbReference>
<name>A0A849I4H1_9HYPH</name>
<comment type="pathway">
    <text evidence="2 11">Amino-acid biosynthesis; L-histidine biosynthesis; L-histidine from 5-phospho-alpha-D-ribose 1-diphosphate: step 5/9.</text>
</comment>
<evidence type="ECO:0000313" key="14">
    <source>
        <dbReference type="EMBL" id="NNM71030.1"/>
    </source>
</evidence>
<evidence type="ECO:0000256" key="8">
    <source>
        <dbReference type="ARBA" id="ARBA00023239"/>
    </source>
</evidence>
<keyword evidence="8 11" id="KW-0456">Lyase</keyword>
<dbReference type="GO" id="GO:0016829">
    <property type="term" value="F:lyase activity"/>
    <property type="evidence" value="ECO:0007669"/>
    <property type="project" value="UniProtKB-KW"/>
</dbReference>
<dbReference type="Pfam" id="PF00977">
    <property type="entry name" value="His_biosynth"/>
    <property type="match status" value="1"/>
</dbReference>
<sequence length="410" mass="43765">MLKIRIIPCLDVKDGRVVKGVRFLDLRDAGDPVEAARAYDAAGADELCFLDITASHEDRGILLDIVRRTAAECFMPLTVGGGVRTVEDIRQLLLAGADKVSINTAAVNDPDFVRQAAEKFGSQCIVVAIDAKRVTEKGEEPDRWEIFTHGGRKPTRIDAIAFARKVVALGAGELLVTSMDKDGTRSGYDLALVRAVADAVTVPVVASGGVGSLDDLVAGVRDGHASAVLAASIFHFGQHTIGEAKRHMAQAGIPVRPPLEPRHAPLHRSHRRPLQGTGGQDMASFKLSNPEGVHRAAPSYSLAAQVEAGARRVIVSGQVGMAADGTIPAAPERQIELAFENLRTVLRAHGLDLPDVAKTTVFLTDRSLLPPYREIRARLMGEHAPASTLLFVAGLAHPEFLVEIEAEAVA</sequence>
<dbReference type="InterPro" id="IPR004651">
    <property type="entry name" value="HisF"/>
</dbReference>
<dbReference type="HAMAP" id="MF_01013">
    <property type="entry name" value="HisF"/>
    <property type="match status" value="1"/>
</dbReference>
<evidence type="ECO:0000256" key="10">
    <source>
        <dbReference type="ARBA" id="ARBA00047838"/>
    </source>
</evidence>
<gene>
    <name evidence="11 14" type="primary">hisF</name>
    <name evidence="14" type="ORF">HJG44_01290</name>
</gene>
<comment type="subunit">
    <text evidence="4 11">Heterodimer of HisH and HisF.</text>
</comment>
<dbReference type="NCBIfam" id="TIGR00735">
    <property type="entry name" value="hisF"/>
    <property type="match status" value="1"/>
</dbReference>
<dbReference type="Gene3D" id="3.30.1330.40">
    <property type="entry name" value="RutC-like"/>
    <property type="match status" value="1"/>
</dbReference>
<feature type="active site" evidence="11">
    <location>
        <position position="11"/>
    </location>
</feature>
<dbReference type="InterPro" id="IPR035959">
    <property type="entry name" value="RutC-like_sf"/>
</dbReference>